<evidence type="ECO:0000256" key="9">
    <source>
        <dbReference type="RuleBase" id="RU364122"/>
    </source>
</evidence>
<evidence type="ECO:0000256" key="4">
    <source>
        <dbReference type="ARBA" id="ARBA00022692"/>
    </source>
</evidence>
<evidence type="ECO:0000256" key="7">
    <source>
        <dbReference type="ARBA" id="ARBA00023136"/>
    </source>
</evidence>
<feature type="transmembrane region" description="Helical" evidence="9">
    <location>
        <begin position="12"/>
        <end position="34"/>
    </location>
</feature>
<reference evidence="10 11" key="1">
    <citation type="submission" date="2022-05" db="EMBL/GenBank/DDBJ databases">
        <authorList>
            <consortium name="Genoscope - CEA"/>
            <person name="William W."/>
        </authorList>
    </citation>
    <scope>NUCLEOTIDE SEQUENCE [LARGE SCALE GENOMIC DNA]</scope>
</reference>
<evidence type="ECO:0000256" key="6">
    <source>
        <dbReference type="ARBA" id="ARBA00022989"/>
    </source>
</evidence>
<evidence type="ECO:0000256" key="3">
    <source>
        <dbReference type="ARBA" id="ARBA00022679"/>
    </source>
</evidence>
<keyword evidence="7 9" id="KW-0472">Membrane</keyword>
<dbReference type="SUPFAM" id="SSF52540">
    <property type="entry name" value="P-loop containing nucleoside triphosphate hydrolases"/>
    <property type="match status" value="1"/>
</dbReference>
<dbReference type="Gene3D" id="3.40.50.300">
    <property type="entry name" value="P-loop containing nucleotide triphosphate hydrolases"/>
    <property type="match status" value="1"/>
</dbReference>
<dbReference type="PANTHER" id="PTHR12812">
    <property type="entry name" value="HEPARAN SULFATE 6-O-SULFOTRANSFERASE 3"/>
    <property type="match status" value="1"/>
</dbReference>
<dbReference type="FunFam" id="3.40.50.300:FF:000347">
    <property type="entry name" value="Heparan-sulfate 6-O-sulfotransferase"/>
    <property type="match status" value="1"/>
</dbReference>
<dbReference type="Pfam" id="PF03567">
    <property type="entry name" value="Sulfotransfer_2"/>
    <property type="match status" value="1"/>
</dbReference>
<evidence type="ECO:0000256" key="1">
    <source>
        <dbReference type="ARBA" id="ARBA00004606"/>
    </source>
</evidence>
<keyword evidence="5 9" id="KW-0735">Signal-anchor</keyword>
<comment type="similarity">
    <text evidence="2 9">Belongs to the sulfotransferase 6 family.</text>
</comment>
<dbReference type="AlphaFoldDB" id="A0AAU9W8B8"/>
<comment type="subcellular location">
    <subcellularLocation>
        <location evidence="1 9">Membrane</location>
        <topology evidence="1 9">Single-pass type II membrane protein</topology>
    </subcellularLocation>
</comment>
<dbReference type="PANTHER" id="PTHR12812:SF0">
    <property type="entry name" value="HEPARAN-SULFATE 6-O-SULFOTRANSFERASE"/>
    <property type="match status" value="1"/>
</dbReference>
<keyword evidence="8" id="KW-0325">Glycoprotein</keyword>
<comment type="function">
    <text evidence="9">6-O-sulfation enzyme which catalyzes the transfer of sulfate from 3'-phosphoadenosine 5'-phosphosulfate (PAPS) to position 6 of the N-sulfoglucosamine residue (GlcNS) of heparan sulfate.</text>
</comment>
<evidence type="ECO:0000313" key="10">
    <source>
        <dbReference type="EMBL" id="CAH3045246.1"/>
    </source>
</evidence>
<protein>
    <recommendedName>
        <fullName evidence="9">Heparan-sulfate 6-O-sulfotransferase</fullName>
        <ecNumber evidence="9">2.8.2.-</ecNumber>
    </recommendedName>
</protein>
<proteinExistence type="inferred from homology"/>
<evidence type="ECO:0000256" key="8">
    <source>
        <dbReference type="ARBA" id="ARBA00023180"/>
    </source>
</evidence>
<keyword evidence="6 9" id="KW-1133">Transmembrane helix</keyword>
<dbReference type="EMBL" id="CALNXJ010000008">
    <property type="protein sequence ID" value="CAH3045246.1"/>
    <property type="molecule type" value="Genomic_DNA"/>
</dbReference>
<evidence type="ECO:0000313" key="11">
    <source>
        <dbReference type="Proteomes" id="UP001159428"/>
    </source>
</evidence>
<dbReference type="InterPro" id="IPR005331">
    <property type="entry name" value="Sulfotransferase"/>
</dbReference>
<dbReference type="GO" id="GO:0017095">
    <property type="term" value="F:heparan sulfate 6-sulfotransferase activity"/>
    <property type="evidence" value="ECO:0007669"/>
    <property type="project" value="TreeGrafter"/>
</dbReference>
<name>A0AAU9W8B8_9CNID</name>
<sequence>MSLSCLGCNLKYIFVAVLFVSFTTLMFLTFKGVMLRSTVVPIRRNTVAVLNRTNPSKTGWREHKFDMRGNDVMVFLHIQKTGGTIFGNHLIKDLDIERPCACTKESRRLPKKGWSRVCHCFRPDSSRIWLFSRFHLGWPCGLHADWTEHKECVPKYMNKREGRNKLRKFIYITILREPVSRFVSEFYFVLRKGDMWRGATLRCNGRSPTKEELPPCFERENLSDITFEEFIGCPWNLAFNRQTRMLADLRRVNCYNTTGISTEKRGKVMLESAMRNLREMAFFGLTEYQEESQYLFEKTFGLKFHDPFTQFNLSETTAGTKTPKFNSSMLSQIKALNSLDLKLYEFARDLFFKRSKRFRKTDRISMKKRLS</sequence>
<gene>
    <name evidence="10" type="ORF">PMEA_00033326</name>
</gene>
<evidence type="ECO:0000256" key="2">
    <source>
        <dbReference type="ARBA" id="ARBA00010109"/>
    </source>
</evidence>
<accession>A0AAU9W8B8</accession>
<dbReference type="InterPro" id="IPR027417">
    <property type="entry name" value="P-loop_NTPase"/>
</dbReference>
<comment type="caution">
    <text evidence="10">The sequence shown here is derived from an EMBL/GenBank/DDBJ whole genome shotgun (WGS) entry which is preliminary data.</text>
</comment>
<organism evidence="10 11">
    <name type="scientific">Pocillopora meandrina</name>
    <dbReference type="NCBI Taxonomy" id="46732"/>
    <lineage>
        <taxon>Eukaryota</taxon>
        <taxon>Metazoa</taxon>
        <taxon>Cnidaria</taxon>
        <taxon>Anthozoa</taxon>
        <taxon>Hexacorallia</taxon>
        <taxon>Scleractinia</taxon>
        <taxon>Astrocoeniina</taxon>
        <taxon>Pocilloporidae</taxon>
        <taxon>Pocillopora</taxon>
    </lineage>
</organism>
<keyword evidence="3 9" id="KW-0808">Transferase</keyword>
<comment type="catalytic activity">
    <reaction evidence="9">
        <text>alpha-D-glucosaminyl-[heparan sulfate](n) + 3'-phosphoadenylyl sulfate = 6-sulfo-alpha-D-glucosaminyl-[heparan sulfate](n) + adenosine 3',5'-bisphosphate + H(+)</text>
        <dbReference type="Rhea" id="RHEA:56604"/>
        <dbReference type="Rhea" id="RHEA-COMP:9830"/>
        <dbReference type="Rhea" id="RHEA-COMP:14621"/>
        <dbReference type="ChEBI" id="CHEBI:15378"/>
        <dbReference type="ChEBI" id="CHEBI:58339"/>
        <dbReference type="ChEBI" id="CHEBI:58343"/>
        <dbReference type="ChEBI" id="CHEBI:58388"/>
        <dbReference type="ChEBI" id="CHEBI:140604"/>
    </reaction>
</comment>
<dbReference type="InterPro" id="IPR010635">
    <property type="entry name" value="Heparan_SO4-6-sulfoTrfase"/>
</dbReference>
<dbReference type="Proteomes" id="UP001159428">
    <property type="component" value="Unassembled WGS sequence"/>
</dbReference>
<keyword evidence="11" id="KW-1185">Reference proteome</keyword>
<dbReference type="EC" id="2.8.2.-" evidence="9"/>
<dbReference type="GO" id="GO:0016020">
    <property type="term" value="C:membrane"/>
    <property type="evidence" value="ECO:0007669"/>
    <property type="project" value="UniProtKB-SubCell"/>
</dbReference>
<evidence type="ECO:0000256" key="5">
    <source>
        <dbReference type="ARBA" id="ARBA00022968"/>
    </source>
</evidence>
<keyword evidence="4 9" id="KW-0812">Transmembrane</keyword>